<organism evidence="2 3">
    <name type="scientific">Zingiber officinale</name>
    <name type="common">Ginger</name>
    <name type="synonym">Amomum zingiber</name>
    <dbReference type="NCBI Taxonomy" id="94328"/>
    <lineage>
        <taxon>Eukaryota</taxon>
        <taxon>Viridiplantae</taxon>
        <taxon>Streptophyta</taxon>
        <taxon>Embryophyta</taxon>
        <taxon>Tracheophyta</taxon>
        <taxon>Spermatophyta</taxon>
        <taxon>Magnoliopsida</taxon>
        <taxon>Liliopsida</taxon>
        <taxon>Zingiberales</taxon>
        <taxon>Zingiberaceae</taxon>
        <taxon>Zingiber</taxon>
    </lineage>
</organism>
<dbReference type="PANTHER" id="PTHR13690">
    <property type="entry name" value="TRANSCRIPTION FACTOR POSF21-RELATED"/>
    <property type="match status" value="1"/>
</dbReference>
<dbReference type="GO" id="GO:0005634">
    <property type="term" value="C:nucleus"/>
    <property type="evidence" value="ECO:0007669"/>
    <property type="project" value="TreeGrafter"/>
</dbReference>
<dbReference type="EMBL" id="JACMSC010000008">
    <property type="protein sequence ID" value="KAG6510727.1"/>
    <property type="molecule type" value="Genomic_DNA"/>
</dbReference>
<name>A0A8J5GQE5_ZINOF</name>
<feature type="region of interest" description="Disordered" evidence="1">
    <location>
        <begin position="1"/>
        <end position="23"/>
    </location>
</feature>
<accession>A0A8J5GQE5</accession>
<evidence type="ECO:0000313" key="3">
    <source>
        <dbReference type="Proteomes" id="UP000734854"/>
    </source>
</evidence>
<keyword evidence="3" id="KW-1185">Reference proteome</keyword>
<dbReference type="AlphaFoldDB" id="A0A8J5GQE5"/>
<comment type="caution">
    <text evidence="2">The sequence shown here is derived from an EMBL/GenBank/DDBJ whole genome shotgun (WGS) entry which is preliminary data.</text>
</comment>
<reference evidence="2 3" key="1">
    <citation type="submission" date="2020-08" db="EMBL/GenBank/DDBJ databases">
        <title>Plant Genome Project.</title>
        <authorList>
            <person name="Zhang R.-G."/>
        </authorList>
    </citation>
    <scope>NUCLEOTIDE SEQUENCE [LARGE SCALE GENOMIC DNA]</scope>
    <source>
        <tissue evidence="2">Rhizome</tissue>
    </source>
</reference>
<feature type="region of interest" description="Disordered" evidence="1">
    <location>
        <begin position="75"/>
        <end position="107"/>
    </location>
</feature>
<dbReference type="PANTHER" id="PTHR13690:SF80">
    <property type="entry name" value="BZIP TRANSCRIPTION FACTOR FAMILY PROTEIN-RELATED"/>
    <property type="match status" value="1"/>
</dbReference>
<feature type="compositionally biased region" description="Polar residues" evidence="1">
    <location>
        <begin position="86"/>
        <end position="101"/>
    </location>
</feature>
<proteinExistence type="predicted"/>
<protein>
    <submittedName>
        <fullName evidence="2">Uncharacterized protein</fullName>
    </submittedName>
</protein>
<feature type="region of interest" description="Disordered" evidence="1">
    <location>
        <begin position="330"/>
        <end position="351"/>
    </location>
</feature>
<evidence type="ECO:0000313" key="2">
    <source>
        <dbReference type="EMBL" id="KAG6510727.1"/>
    </source>
</evidence>
<evidence type="ECO:0000256" key="1">
    <source>
        <dbReference type="SAM" id="MobiDB-lite"/>
    </source>
</evidence>
<dbReference type="Proteomes" id="UP000734854">
    <property type="component" value="Unassembled WGS sequence"/>
</dbReference>
<gene>
    <name evidence="2" type="ORF">ZIOFF_028761</name>
</gene>
<sequence length="351" mass="38920">MDHHDAPDVGTNGSDLPPLRAHRQSRSEVPFAFLPPLPLWPSDGAGVKMESHDGVAGDDLFDAFMDLDGFDMLNSSEDNHRRDSGSRMNGTENEAESNTSLGAAKQGWADRPGLVTVASRHCRSLSMDSCTGRFHFEEEPSKLQRPCRGFRAESSARVDCPDTEPNTFILEFGNGQFTAAEMKKIMEDQKLVELAMADPKRVKRFHHKHQNFTLMISNSNLNSQDTSESTICCSIEGAKDEVHCGIRTQSSGAAVRNHHFVTTTDIVASEFLFLGSVRDSTGLINKNNELKFRLQAMEQQAQLRDAFNEALNIEVQRLKLASSGLVDAHDLSGSNHQPPFNAQAMDFREEQ</sequence>
<dbReference type="GO" id="GO:0003700">
    <property type="term" value="F:DNA-binding transcription factor activity"/>
    <property type="evidence" value="ECO:0007669"/>
    <property type="project" value="TreeGrafter"/>
</dbReference>